<evidence type="ECO:0000256" key="1">
    <source>
        <dbReference type="SAM" id="MobiDB-lite"/>
    </source>
</evidence>
<name>A0ABW2IL63_9PROT</name>
<proteinExistence type="predicted"/>
<organism evidence="2 3">
    <name type="scientific">Hirschia litorea</name>
    <dbReference type="NCBI Taxonomy" id="1199156"/>
    <lineage>
        <taxon>Bacteria</taxon>
        <taxon>Pseudomonadati</taxon>
        <taxon>Pseudomonadota</taxon>
        <taxon>Alphaproteobacteria</taxon>
        <taxon>Hyphomonadales</taxon>
        <taxon>Hyphomonadaceae</taxon>
        <taxon>Hirschia</taxon>
    </lineage>
</organism>
<dbReference type="EMBL" id="JBHTBR010000005">
    <property type="protein sequence ID" value="MFC7291878.1"/>
    <property type="molecule type" value="Genomic_DNA"/>
</dbReference>
<reference evidence="3" key="1">
    <citation type="journal article" date="2019" name="Int. J. Syst. Evol. Microbiol.">
        <title>The Global Catalogue of Microorganisms (GCM) 10K type strain sequencing project: providing services to taxonomists for standard genome sequencing and annotation.</title>
        <authorList>
            <consortium name="The Broad Institute Genomics Platform"/>
            <consortium name="The Broad Institute Genome Sequencing Center for Infectious Disease"/>
            <person name="Wu L."/>
            <person name="Ma J."/>
        </authorList>
    </citation>
    <scope>NUCLEOTIDE SEQUENCE [LARGE SCALE GENOMIC DNA]</scope>
    <source>
        <strain evidence="3">CCUG 51308</strain>
    </source>
</reference>
<protein>
    <submittedName>
        <fullName evidence="2">Uncharacterized protein</fullName>
    </submittedName>
</protein>
<evidence type="ECO:0000313" key="3">
    <source>
        <dbReference type="Proteomes" id="UP001596492"/>
    </source>
</evidence>
<dbReference type="RefSeq" id="WP_382167116.1">
    <property type="nucleotide sequence ID" value="NZ_JBHTBR010000005.1"/>
</dbReference>
<comment type="caution">
    <text evidence="2">The sequence shown here is derived from an EMBL/GenBank/DDBJ whole genome shotgun (WGS) entry which is preliminary data.</text>
</comment>
<dbReference type="Proteomes" id="UP001596492">
    <property type="component" value="Unassembled WGS sequence"/>
</dbReference>
<evidence type="ECO:0000313" key="2">
    <source>
        <dbReference type="EMBL" id="MFC7291878.1"/>
    </source>
</evidence>
<accession>A0ABW2IL63</accession>
<feature type="region of interest" description="Disordered" evidence="1">
    <location>
        <begin position="45"/>
        <end position="68"/>
    </location>
</feature>
<gene>
    <name evidence="2" type="ORF">ACFQS8_09645</name>
</gene>
<sequence>MNGLSKRQANETETHALARRLVERSGLNENQADQAVDDYLHAEGGSIGAVESPSPKGKVDMSRASIRA</sequence>
<keyword evidence="3" id="KW-1185">Reference proteome</keyword>